<dbReference type="EMBL" id="CAJNOC010001047">
    <property type="protein sequence ID" value="CAF0829892.1"/>
    <property type="molecule type" value="Genomic_DNA"/>
</dbReference>
<dbReference type="GO" id="GO:0005886">
    <property type="term" value="C:plasma membrane"/>
    <property type="evidence" value="ECO:0007669"/>
    <property type="project" value="UniProtKB-SubCell"/>
</dbReference>
<keyword evidence="14" id="KW-1185">Reference proteome</keyword>
<feature type="transmembrane region" description="Helical" evidence="9">
    <location>
        <begin position="558"/>
        <end position="579"/>
    </location>
</feature>
<comment type="similarity">
    <text evidence="2 9">Belongs to the anion exchanger (TC 2.A.31) family.</text>
</comment>
<dbReference type="GO" id="GO:0008509">
    <property type="term" value="F:monoatomic anion transmembrane transporter activity"/>
    <property type="evidence" value="ECO:0007669"/>
    <property type="project" value="InterPro"/>
</dbReference>
<feature type="region of interest" description="Disordered" evidence="10">
    <location>
        <begin position="951"/>
        <end position="982"/>
    </location>
</feature>
<proteinExistence type="inferred from homology"/>
<dbReference type="PRINTS" id="PR01231">
    <property type="entry name" value="HCO3TRNSPORT"/>
</dbReference>
<keyword evidence="3 9" id="KW-0813">Transport</keyword>
<dbReference type="Pfam" id="PF00955">
    <property type="entry name" value="HCO3_cotransp"/>
    <property type="match status" value="1"/>
</dbReference>
<evidence type="ECO:0000313" key="13">
    <source>
        <dbReference type="EMBL" id="CAF0829892.1"/>
    </source>
</evidence>
<evidence type="ECO:0000256" key="10">
    <source>
        <dbReference type="SAM" id="MobiDB-lite"/>
    </source>
</evidence>
<feature type="transmembrane region" description="Helical" evidence="9">
    <location>
        <begin position="643"/>
        <end position="662"/>
    </location>
</feature>
<dbReference type="SUPFAM" id="SSF55804">
    <property type="entry name" value="Phoshotransferase/anion transport protein"/>
    <property type="match status" value="1"/>
</dbReference>
<dbReference type="Proteomes" id="UP000663879">
    <property type="component" value="Unassembled WGS sequence"/>
</dbReference>
<organism evidence="13 14">
    <name type="scientific">Brachionus calyciflorus</name>
    <dbReference type="NCBI Taxonomy" id="104777"/>
    <lineage>
        <taxon>Eukaryota</taxon>
        <taxon>Metazoa</taxon>
        <taxon>Spiralia</taxon>
        <taxon>Gnathifera</taxon>
        <taxon>Rotifera</taxon>
        <taxon>Eurotatoria</taxon>
        <taxon>Monogononta</taxon>
        <taxon>Pseudotrocha</taxon>
        <taxon>Ploima</taxon>
        <taxon>Brachionidae</taxon>
        <taxon>Brachionus</taxon>
    </lineage>
</organism>
<accession>A0A813UJ62</accession>
<feature type="transmembrane region" description="Helical" evidence="9">
    <location>
        <begin position="743"/>
        <end position="762"/>
    </location>
</feature>
<keyword evidence="4" id="KW-1003">Cell membrane</keyword>
<feature type="transmembrane region" description="Helical" evidence="9">
    <location>
        <begin position="815"/>
        <end position="832"/>
    </location>
</feature>
<dbReference type="PANTHER" id="PTHR11453">
    <property type="entry name" value="ANION EXCHANGE PROTEIN"/>
    <property type="match status" value="1"/>
</dbReference>
<evidence type="ECO:0000256" key="7">
    <source>
        <dbReference type="ARBA" id="ARBA00023065"/>
    </source>
</evidence>
<dbReference type="GO" id="GO:0008510">
    <property type="term" value="F:sodium:bicarbonate symporter activity"/>
    <property type="evidence" value="ECO:0007669"/>
    <property type="project" value="TreeGrafter"/>
</dbReference>
<evidence type="ECO:0000313" key="14">
    <source>
        <dbReference type="Proteomes" id="UP000663879"/>
    </source>
</evidence>
<feature type="compositionally biased region" description="Low complexity" evidence="10">
    <location>
        <begin position="957"/>
        <end position="970"/>
    </location>
</feature>
<dbReference type="InterPro" id="IPR013769">
    <property type="entry name" value="Band3_cytoplasmic_dom"/>
</dbReference>
<dbReference type="GO" id="GO:0005452">
    <property type="term" value="F:solute:inorganic anion antiporter activity"/>
    <property type="evidence" value="ECO:0007669"/>
    <property type="project" value="InterPro"/>
</dbReference>
<evidence type="ECO:0000259" key="11">
    <source>
        <dbReference type="Pfam" id="PF00955"/>
    </source>
</evidence>
<comment type="caution">
    <text evidence="13">The sequence shown here is derived from an EMBL/GenBank/DDBJ whole genome shotgun (WGS) entry which is preliminary data.</text>
</comment>
<keyword evidence="6 9" id="KW-1133">Transmembrane helix</keyword>
<evidence type="ECO:0000256" key="6">
    <source>
        <dbReference type="ARBA" id="ARBA00022989"/>
    </source>
</evidence>
<keyword evidence="5 9" id="KW-0812">Transmembrane</keyword>
<dbReference type="Gene3D" id="3.40.930.10">
    <property type="entry name" value="Mannitol-specific EII, Chain A"/>
    <property type="match status" value="1"/>
</dbReference>
<feature type="domain" description="Bicarbonate transporter-like transmembrane" evidence="11">
    <location>
        <begin position="355"/>
        <end position="872"/>
    </location>
</feature>
<dbReference type="InterPro" id="IPR011531">
    <property type="entry name" value="HCO3_transpt-like_TM_dom"/>
</dbReference>
<dbReference type="OrthoDB" id="1735926at2759"/>
<evidence type="ECO:0000256" key="4">
    <source>
        <dbReference type="ARBA" id="ARBA00022475"/>
    </source>
</evidence>
<evidence type="ECO:0000256" key="1">
    <source>
        <dbReference type="ARBA" id="ARBA00004651"/>
    </source>
</evidence>
<feature type="transmembrane region" description="Helical" evidence="9">
    <location>
        <begin position="501"/>
        <end position="519"/>
    </location>
</feature>
<evidence type="ECO:0000256" key="5">
    <source>
        <dbReference type="ARBA" id="ARBA00022692"/>
    </source>
</evidence>
<feature type="transmembrane region" description="Helical" evidence="9">
    <location>
        <begin position="591"/>
        <end position="607"/>
    </location>
</feature>
<evidence type="ECO:0000256" key="2">
    <source>
        <dbReference type="ARBA" id="ARBA00010993"/>
    </source>
</evidence>
<protein>
    <recommendedName>
        <fullName evidence="9">Anion exchange protein</fullName>
    </recommendedName>
</protein>
<dbReference type="InterPro" id="IPR003020">
    <property type="entry name" value="HCO3_transpt_euk"/>
</dbReference>
<evidence type="ECO:0000256" key="3">
    <source>
        <dbReference type="ARBA" id="ARBA00022448"/>
    </source>
</evidence>
<dbReference type="InterPro" id="IPR016152">
    <property type="entry name" value="PTrfase/Anion_transptr"/>
</dbReference>
<evidence type="ECO:0000256" key="8">
    <source>
        <dbReference type="ARBA" id="ARBA00023136"/>
    </source>
</evidence>
<feature type="transmembrane region" description="Helical" evidence="9">
    <location>
        <begin position="688"/>
        <end position="715"/>
    </location>
</feature>
<dbReference type="PANTHER" id="PTHR11453:SF36">
    <property type="entry name" value="ANION EXCHANGE PROTEIN"/>
    <property type="match status" value="1"/>
</dbReference>
<dbReference type="Pfam" id="PF07565">
    <property type="entry name" value="Band_3_cyto"/>
    <property type="match status" value="1"/>
</dbReference>
<feature type="transmembrane region" description="Helical" evidence="9">
    <location>
        <begin position="412"/>
        <end position="433"/>
    </location>
</feature>
<name>A0A813UJ62_9BILA</name>
<evidence type="ECO:0000259" key="12">
    <source>
        <dbReference type="Pfam" id="PF07565"/>
    </source>
</evidence>
<feature type="transmembrane region" description="Helical" evidence="9">
    <location>
        <begin position="838"/>
        <end position="856"/>
    </location>
</feature>
<dbReference type="FunFam" id="1.10.287.570:FF:000001">
    <property type="entry name" value="Anion exchange protein"/>
    <property type="match status" value="1"/>
</dbReference>
<reference evidence="13" key="1">
    <citation type="submission" date="2021-02" db="EMBL/GenBank/DDBJ databases">
        <authorList>
            <person name="Nowell W R."/>
        </authorList>
    </citation>
    <scope>NUCLEOTIDE SEQUENCE</scope>
    <source>
        <strain evidence="13">Ploen Becks lab</strain>
    </source>
</reference>
<feature type="domain" description="Band 3 cytoplasmic" evidence="12">
    <location>
        <begin position="13"/>
        <end position="307"/>
    </location>
</feature>
<feature type="transmembrane region" description="Helical" evidence="9">
    <location>
        <begin position="388"/>
        <end position="405"/>
    </location>
</feature>
<dbReference type="Gene3D" id="1.10.287.570">
    <property type="entry name" value="Helical hairpin bin"/>
    <property type="match status" value="1"/>
</dbReference>
<feature type="transmembrane region" description="Helical" evidence="9">
    <location>
        <begin position="768"/>
        <end position="795"/>
    </location>
</feature>
<dbReference type="AlphaFoldDB" id="A0A813UJ62"/>
<sequence>MLYKDSMTEPPPLFVQLDKLEKNENQEYLYWKEKARWIRFEEQAEDALGRWSKPYVATIPQSALDELKQLIINGRVCLSVNASDIKEIADVLANELLDYFNDYDSARIFAEIVCLPHHHHHEKRVRKTASGNNLMRMVSSANFQDFKREENVIDENNVSQNEQISNPMRRRMSFVDNVTLDESVAPDFKENTKFRKKVHRKAEGASILVMPVEFVTKTQLVFIRLEAATELQGLLEVRLRSRFVVLLIGPAERHVHLYEIGRALAACLADDLCRELFYAAKTKENCVETIDRFNRCTLVIPPSEWNPKIRIEPPEKYLSKEERKNVEEISEFIHGDDDFLNDHDHVDPSLKGSRRPFRGISEDIRRKLPFYLSDFTDGLNLQCVASTMYVYLVTLCSLVAFGGMLGEKTNKLMATMECILAGSVCGVAFSLFAGQPLNIISATGPMLILEGIIKTLCDKNGIDYMEFRLWIGLWTALLIVVFVAFNLSFLVKYITRFTEDSFATLVAVIFIFDAIKSTLKLKQLPKEFLDKIANETHLNRTFNESPTQLQIAIHEKNYFFSILLFLLTFFVCITLKQFRTKPFLPSKIREIFSDFAVMIAIVLASLLDKYMGFETQKLTIPSKFQPTTAERGWIIPLFGKNPFYTIFIAIIPALIATILVFMDQQITGVIVNRKEFKLKKSSGYHLDLFIVGVGIALCSILGLPWFVAATVLALAHVDSLRLMSENAAPGERPIFMGVREQRATTFVMSILIGLSVFLNSILSNIPMAVLYGVFMFMGVSALNGMQFIQRLLIIFMPAKHQPDLPYLRHVSLGKVHLFTIIQLLSLVLLYLIKNIESVAITFPILVLATCLIRKLLDFVFTQRELFWLDDLLPGGKKNNDNSSNPEKQKLTGGKVDLSADSFFKNESEKSISIRPVTKSHEKEMKDLFSSTNSNLDYDTDSNEPSVTIRFSDSLDENNNNNNSFNVNSTKNNHHHHHPPPVKFVTHFSEIKEDED</sequence>
<keyword evidence="7 9" id="KW-0406">Ion transport</keyword>
<feature type="transmembrane region" description="Helical" evidence="9">
    <location>
        <begin position="469"/>
        <end position="489"/>
    </location>
</feature>
<gene>
    <name evidence="13" type="ORF">OXX778_LOCUS7908</name>
</gene>
<evidence type="ECO:0000256" key="9">
    <source>
        <dbReference type="RuleBase" id="RU362035"/>
    </source>
</evidence>
<keyword evidence="8 9" id="KW-0472">Membrane</keyword>
<dbReference type="NCBIfam" id="TIGR00834">
    <property type="entry name" value="ae"/>
    <property type="match status" value="1"/>
</dbReference>
<comment type="subcellular location">
    <subcellularLocation>
        <location evidence="1">Cell membrane</location>
        <topology evidence="1">Multi-pass membrane protein</topology>
    </subcellularLocation>
    <subcellularLocation>
        <location evidence="9">Membrane</location>
        <topology evidence="9">Multi-pass membrane protein</topology>
    </subcellularLocation>
</comment>
<dbReference type="GO" id="GO:0051453">
    <property type="term" value="P:regulation of intracellular pH"/>
    <property type="evidence" value="ECO:0007669"/>
    <property type="project" value="TreeGrafter"/>
</dbReference>